<keyword evidence="2" id="KW-0472">Membrane</keyword>
<name>A0A7E6DHB5_9CHIR</name>
<evidence type="ECO:0000313" key="4">
    <source>
        <dbReference type="RefSeq" id="XP_035878476.1"/>
    </source>
</evidence>
<protein>
    <submittedName>
        <fullName evidence="4">Leukocyte-specific transcript 1 protein</fullName>
    </submittedName>
</protein>
<keyword evidence="2" id="KW-1133">Transmembrane helix</keyword>
<organism evidence="3 4">
    <name type="scientific">Phyllostomus discolor</name>
    <name type="common">pale spear-nosed bat</name>
    <dbReference type="NCBI Taxonomy" id="89673"/>
    <lineage>
        <taxon>Eukaryota</taxon>
        <taxon>Metazoa</taxon>
        <taxon>Chordata</taxon>
        <taxon>Craniata</taxon>
        <taxon>Vertebrata</taxon>
        <taxon>Euteleostomi</taxon>
        <taxon>Mammalia</taxon>
        <taxon>Eutheria</taxon>
        <taxon>Laurasiatheria</taxon>
        <taxon>Chiroptera</taxon>
        <taxon>Yangochiroptera</taxon>
        <taxon>Phyllostomidae</taxon>
        <taxon>Phyllostominae</taxon>
        <taxon>Phyllostomus</taxon>
    </lineage>
</organism>
<dbReference type="RefSeq" id="XP_035878476.1">
    <property type="nucleotide sequence ID" value="XM_036022583.1"/>
</dbReference>
<reference evidence="4" key="1">
    <citation type="submission" date="2025-08" db="UniProtKB">
        <authorList>
            <consortium name="RefSeq"/>
        </authorList>
    </citation>
    <scope>IDENTIFICATION</scope>
    <source>
        <tissue evidence="4">Muscle</tissue>
    </source>
</reference>
<sequence>MGGSLWKGALSYSFLFPTDKCLYLYGSSGLGGLLVVVLSSCMCWLHRGGEPTLTSVITAQQCPKGPPPTPFLTAFPEAPINPDTPWKLERSWEQELHRASLWRLPYCKRPDLGDPEREGSMGDSSTNYTCIAENKPT</sequence>
<dbReference type="AlphaFoldDB" id="A0A7E6DHB5"/>
<keyword evidence="3" id="KW-1185">Reference proteome</keyword>
<dbReference type="GO" id="GO:0016020">
    <property type="term" value="C:membrane"/>
    <property type="evidence" value="ECO:0007669"/>
    <property type="project" value="InterPro"/>
</dbReference>
<proteinExistence type="predicted"/>
<dbReference type="KEGG" id="pdic:114494909"/>
<evidence type="ECO:0000313" key="3">
    <source>
        <dbReference type="Proteomes" id="UP000504628"/>
    </source>
</evidence>
<dbReference type="CTD" id="7940"/>
<dbReference type="PANTHER" id="PTHR15452">
    <property type="entry name" value="LEUKOCYTE-SPECIFIC TRANSCRIPT 1 PROTEIN"/>
    <property type="match status" value="1"/>
</dbReference>
<dbReference type="InterPro" id="IPR007775">
    <property type="entry name" value="Leukocyte-sp_tscrpt_1_LST1"/>
</dbReference>
<evidence type="ECO:0000256" key="1">
    <source>
        <dbReference type="SAM" id="MobiDB-lite"/>
    </source>
</evidence>
<dbReference type="GO" id="GO:0000902">
    <property type="term" value="P:cell morphogenesis"/>
    <property type="evidence" value="ECO:0007669"/>
    <property type="project" value="InterPro"/>
</dbReference>
<dbReference type="PANTHER" id="PTHR15452:SF5">
    <property type="entry name" value="LEUKOCYTE-SPECIFIC TRANSCRIPT 1 PROTEIN"/>
    <property type="match status" value="1"/>
</dbReference>
<evidence type="ECO:0000256" key="2">
    <source>
        <dbReference type="SAM" id="Phobius"/>
    </source>
</evidence>
<dbReference type="InParanoid" id="A0A7E6DHB5"/>
<feature type="transmembrane region" description="Helical" evidence="2">
    <location>
        <begin position="22"/>
        <end position="45"/>
    </location>
</feature>
<accession>A0A7E6DHB5</accession>
<dbReference type="OrthoDB" id="9717492at2759"/>
<dbReference type="GeneID" id="114494909"/>
<dbReference type="FunCoup" id="A0A7E6DHB5">
    <property type="interactions" value="121"/>
</dbReference>
<feature type="region of interest" description="Disordered" evidence="1">
    <location>
        <begin position="113"/>
        <end position="137"/>
    </location>
</feature>
<dbReference type="GO" id="GO:0006955">
    <property type="term" value="P:immune response"/>
    <property type="evidence" value="ECO:0007669"/>
    <property type="project" value="InterPro"/>
</dbReference>
<gene>
    <name evidence="4" type="primary">LST1</name>
</gene>
<dbReference type="GO" id="GO:0016358">
    <property type="term" value="P:dendrite development"/>
    <property type="evidence" value="ECO:0007669"/>
    <property type="project" value="TreeGrafter"/>
</dbReference>
<dbReference type="Pfam" id="PF05083">
    <property type="entry name" value="LST1"/>
    <property type="match status" value="1"/>
</dbReference>
<dbReference type="Proteomes" id="UP000504628">
    <property type="component" value="Chromosome 4"/>
</dbReference>
<keyword evidence="2" id="KW-0812">Transmembrane</keyword>